<dbReference type="Proteomes" id="UP000268093">
    <property type="component" value="Unassembled WGS sequence"/>
</dbReference>
<comment type="caution">
    <text evidence="1">The sequence shown here is derived from an EMBL/GenBank/DDBJ whole genome shotgun (WGS) entry which is preliminary data.</text>
</comment>
<protein>
    <submittedName>
        <fullName evidence="1">Uncharacterized protein</fullName>
    </submittedName>
</protein>
<dbReference type="AlphaFoldDB" id="A0A433DFX4"/>
<sequence>MLCRHPEVGPIAPILQPIRKADSDRAIFGALRVPFHVMRQIVTNTSAWHKLLIYCVARNHDMHVLVRLQRNIIHLRRFSRLLYSAQGEILPVLYYIQHFRHQPHRNFNAKFDRLSVACAVSIRKGTRRINVAAGAVPGLLCIVPSYVRRIDNDVKDISIYGLALSPPPFSPTTLRATFP</sequence>
<evidence type="ECO:0000313" key="2">
    <source>
        <dbReference type="Proteomes" id="UP000268093"/>
    </source>
</evidence>
<organism evidence="1 2">
    <name type="scientific">Jimgerdemannia flammicorona</name>
    <dbReference type="NCBI Taxonomy" id="994334"/>
    <lineage>
        <taxon>Eukaryota</taxon>
        <taxon>Fungi</taxon>
        <taxon>Fungi incertae sedis</taxon>
        <taxon>Mucoromycota</taxon>
        <taxon>Mucoromycotina</taxon>
        <taxon>Endogonomycetes</taxon>
        <taxon>Endogonales</taxon>
        <taxon>Endogonaceae</taxon>
        <taxon>Jimgerdemannia</taxon>
    </lineage>
</organism>
<name>A0A433DFX4_9FUNG</name>
<proteinExistence type="predicted"/>
<evidence type="ECO:0000313" key="1">
    <source>
        <dbReference type="EMBL" id="RUP49750.1"/>
    </source>
</evidence>
<keyword evidence="2" id="KW-1185">Reference proteome</keyword>
<gene>
    <name evidence="1" type="ORF">BC936DRAFT_141617</name>
</gene>
<dbReference type="EMBL" id="RBNI01002011">
    <property type="protein sequence ID" value="RUP49750.1"/>
    <property type="molecule type" value="Genomic_DNA"/>
</dbReference>
<accession>A0A433DFX4</accession>
<reference evidence="1 2" key="1">
    <citation type="journal article" date="2018" name="New Phytol.">
        <title>Phylogenomics of Endogonaceae and evolution of mycorrhizas within Mucoromycota.</title>
        <authorList>
            <person name="Chang Y."/>
            <person name="Desiro A."/>
            <person name="Na H."/>
            <person name="Sandor L."/>
            <person name="Lipzen A."/>
            <person name="Clum A."/>
            <person name="Barry K."/>
            <person name="Grigoriev I.V."/>
            <person name="Martin F.M."/>
            <person name="Stajich J.E."/>
            <person name="Smith M.E."/>
            <person name="Bonito G."/>
            <person name="Spatafora J.W."/>
        </authorList>
    </citation>
    <scope>NUCLEOTIDE SEQUENCE [LARGE SCALE GENOMIC DNA]</scope>
    <source>
        <strain evidence="1 2">GMNB39</strain>
    </source>
</reference>